<accession>A0A6J5KQT4</accession>
<gene>
    <name evidence="1" type="ORF">UFOVP58_28</name>
</gene>
<dbReference type="EMBL" id="LR796186">
    <property type="protein sequence ID" value="CAB4124758.1"/>
    <property type="molecule type" value="Genomic_DNA"/>
</dbReference>
<sequence>MNEKEKAYDAYRAEHPDTSYQFKEGFAEGWVKALDLVRAELDKDYHPNVRNFHYKVKDLY</sequence>
<organism evidence="1">
    <name type="scientific">uncultured Caudovirales phage</name>
    <dbReference type="NCBI Taxonomy" id="2100421"/>
    <lineage>
        <taxon>Viruses</taxon>
        <taxon>Duplodnaviria</taxon>
        <taxon>Heunggongvirae</taxon>
        <taxon>Uroviricota</taxon>
        <taxon>Caudoviricetes</taxon>
        <taxon>Peduoviridae</taxon>
        <taxon>Maltschvirus</taxon>
        <taxon>Maltschvirus maltsch</taxon>
    </lineage>
</organism>
<name>A0A6J5KQT4_9CAUD</name>
<protein>
    <submittedName>
        <fullName evidence="1">Uncharacterized protein</fullName>
    </submittedName>
</protein>
<proteinExistence type="predicted"/>
<evidence type="ECO:0000313" key="1">
    <source>
        <dbReference type="EMBL" id="CAB4124758.1"/>
    </source>
</evidence>
<reference evidence="1" key="1">
    <citation type="submission" date="2020-04" db="EMBL/GenBank/DDBJ databases">
        <authorList>
            <person name="Chiriac C."/>
            <person name="Salcher M."/>
            <person name="Ghai R."/>
            <person name="Kavagutti S V."/>
        </authorList>
    </citation>
    <scope>NUCLEOTIDE SEQUENCE</scope>
</reference>